<comment type="caution">
    <text evidence="1">The sequence shown here is derived from an EMBL/GenBank/DDBJ whole genome shotgun (WGS) entry which is preliminary data.</text>
</comment>
<sequence>MRIWLRFGIGVGIRGRGRVLESRSWSLSGSRSGSSFETKDRVEFRDEGKEWVLGSGSNSGKGLGIGIGFQSQVEVRVGVGYLDLGRVPRRWSEFGNRIGVRVGFLYGGSCFGKRVEVGWSFGTGSGLGFGMGVRVGFGVTGKGMF</sequence>
<accession>A0AA88IWT6</accession>
<name>A0AA88IWT6_FICCA</name>
<organism evidence="1 2">
    <name type="scientific">Ficus carica</name>
    <name type="common">Common fig</name>
    <dbReference type="NCBI Taxonomy" id="3494"/>
    <lineage>
        <taxon>Eukaryota</taxon>
        <taxon>Viridiplantae</taxon>
        <taxon>Streptophyta</taxon>
        <taxon>Embryophyta</taxon>
        <taxon>Tracheophyta</taxon>
        <taxon>Spermatophyta</taxon>
        <taxon>Magnoliopsida</taxon>
        <taxon>eudicotyledons</taxon>
        <taxon>Gunneridae</taxon>
        <taxon>Pentapetalae</taxon>
        <taxon>rosids</taxon>
        <taxon>fabids</taxon>
        <taxon>Rosales</taxon>
        <taxon>Moraceae</taxon>
        <taxon>Ficeae</taxon>
        <taxon>Ficus</taxon>
    </lineage>
</organism>
<proteinExistence type="predicted"/>
<dbReference type="AlphaFoldDB" id="A0AA88IWT6"/>
<protein>
    <submittedName>
        <fullName evidence="1">Uncharacterized protein</fullName>
    </submittedName>
</protein>
<reference evidence="1" key="1">
    <citation type="submission" date="2023-07" db="EMBL/GenBank/DDBJ databases">
        <title>draft genome sequence of fig (Ficus carica).</title>
        <authorList>
            <person name="Takahashi T."/>
            <person name="Nishimura K."/>
        </authorList>
    </citation>
    <scope>NUCLEOTIDE SEQUENCE</scope>
</reference>
<dbReference type="Proteomes" id="UP001187192">
    <property type="component" value="Unassembled WGS sequence"/>
</dbReference>
<keyword evidence="2" id="KW-1185">Reference proteome</keyword>
<gene>
    <name evidence="1" type="ORF">TIFTF001_028641</name>
</gene>
<dbReference type="EMBL" id="BTGU01000088">
    <property type="protein sequence ID" value="GMN59538.1"/>
    <property type="molecule type" value="Genomic_DNA"/>
</dbReference>
<evidence type="ECO:0000313" key="2">
    <source>
        <dbReference type="Proteomes" id="UP001187192"/>
    </source>
</evidence>
<evidence type="ECO:0000313" key="1">
    <source>
        <dbReference type="EMBL" id="GMN59538.1"/>
    </source>
</evidence>